<dbReference type="PANTHER" id="PTHR42812:SF12">
    <property type="entry name" value="BETA-XYLOSIDASE-RELATED"/>
    <property type="match status" value="1"/>
</dbReference>
<dbReference type="Gene3D" id="2.115.10.20">
    <property type="entry name" value="Glycosyl hydrolase domain, family 43"/>
    <property type="match status" value="1"/>
</dbReference>
<dbReference type="RefSeq" id="WP_093919542.1">
    <property type="nucleotide sequence ID" value="NZ_FONW01000003.1"/>
</dbReference>
<dbReference type="Pfam" id="PF17851">
    <property type="entry name" value="GH43_C2"/>
    <property type="match status" value="1"/>
</dbReference>
<accession>A0A1I2GUC0</accession>
<evidence type="ECO:0000256" key="4">
    <source>
        <dbReference type="PIRSR" id="PIRSR606710-1"/>
    </source>
</evidence>
<gene>
    <name evidence="8" type="ORF">SAMN05216283_103113</name>
</gene>
<dbReference type="SUPFAM" id="SSF75005">
    <property type="entry name" value="Arabinanase/levansucrase/invertase"/>
    <property type="match status" value="1"/>
</dbReference>
<organism evidence="8 9">
    <name type="scientific">Sunxiuqinia elliptica</name>
    <dbReference type="NCBI Taxonomy" id="655355"/>
    <lineage>
        <taxon>Bacteria</taxon>
        <taxon>Pseudomonadati</taxon>
        <taxon>Bacteroidota</taxon>
        <taxon>Bacteroidia</taxon>
        <taxon>Marinilabiliales</taxon>
        <taxon>Prolixibacteraceae</taxon>
        <taxon>Sunxiuqinia</taxon>
    </lineage>
</organism>
<dbReference type="InterPro" id="IPR023296">
    <property type="entry name" value="Glyco_hydro_beta-prop_sf"/>
</dbReference>
<dbReference type="InterPro" id="IPR051795">
    <property type="entry name" value="Glycosyl_Hydrlase_43"/>
</dbReference>
<reference evidence="8 9" key="1">
    <citation type="submission" date="2016-10" db="EMBL/GenBank/DDBJ databases">
        <authorList>
            <person name="de Groot N.N."/>
        </authorList>
    </citation>
    <scope>NUCLEOTIDE SEQUENCE [LARGE SCALE GENOMIC DNA]</scope>
    <source>
        <strain evidence="8 9">CGMCC 1.9156</strain>
    </source>
</reference>
<keyword evidence="2 6" id="KW-0378">Hydrolase</keyword>
<evidence type="ECO:0000256" key="1">
    <source>
        <dbReference type="ARBA" id="ARBA00009865"/>
    </source>
</evidence>
<evidence type="ECO:0000256" key="2">
    <source>
        <dbReference type="ARBA" id="ARBA00022801"/>
    </source>
</evidence>
<dbReference type="GO" id="GO:0005975">
    <property type="term" value="P:carbohydrate metabolic process"/>
    <property type="evidence" value="ECO:0007669"/>
    <property type="project" value="InterPro"/>
</dbReference>
<evidence type="ECO:0000256" key="5">
    <source>
        <dbReference type="PIRSR" id="PIRSR606710-2"/>
    </source>
</evidence>
<dbReference type="InterPro" id="IPR013320">
    <property type="entry name" value="ConA-like_dom_sf"/>
</dbReference>
<keyword evidence="9" id="KW-1185">Reference proteome</keyword>
<feature type="active site" description="Proton acceptor" evidence="4">
    <location>
        <position position="36"/>
    </location>
</feature>
<feature type="active site" description="Proton donor" evidence="4">
    <location>
        <position position="201"/>
    </location>
</feature>
<dbReference type="CDD" id="cd18617">
    <property type="entry name" value="GH43_XynB-like"/>
    <property type="match status" value="1"/>
</dbReference>
<dbReference type="Gene3D" id="2.60.120.200">
    <property type="match status" value="1"/>
</dbReference>
<evidence type="ECO:0000256" key="3">
    <source>
        <dbReference type="ARBA" id="ARBA00023295"/>
    </source>
</evidence>
<dbReference type="AlphaFoldDB" id="A0A1I2GUC0"/>
<dbReference type="GO" id="GO:0004553">
    <property type="term" value="F:hydrolase activity, hydrolyzing O-glycosyl compounds"/>
    <property type="evidence" value="ECO:0007669"/>
    <property type="project" value="InterPro"/>
</dbReference>
<protein>
    <submittedName>
        <fullName evidence="8">Alpha-N-arabinofuranosidase</fullName>
    </submittedName>
</protein>
<dbReference type="PANTHER" id="PTHR42812">
    <property type="entry name" value="BETA-XYLOSIDASE"/>
    <property type="match status" value="1"/>
</dbReference>
<keyword evidence="3 6" id="KW-0326">Glycosidase</keyword>
<dbReference type="InterPro" id="IPR041542">
    <property type="entry name" value="GH43_C2"/>
</dbReference>
<sequence>MKNITLITIVFFALIFPYLTFGQGYKNPVIPGFYPDPSICKVSDDYYLVSSTFEYFPGVPVFHSKDLINWNQIGHCLTRKSQLPFEKVTPSQGIYAPTLRYHNGVFYMVTTLMISRNENANFYVTATNPAGPWSDPIYVDQSGIDPSLFWDDDGKVYFQSNRATSFDDARAIYQSEIDIKTGEILSEIKMLWTGSGAQYIEAPHVYKKDGYYYLMTAEGGTFYNHQVTIARSKNIWGPYEGCPHNPILTARNSYDVIQGTGHGDLIEAHDGSWWMVFLCIRPTVGNCPVLGRETSLVPVEWKNGWPVVNETGVATAQMDVPTLPLKPFPEKSTLTEFDEKELGLEWNYIRNPVASNYSLDNKQGSLALKGEKWTLSDALGEITFVGRRIQHWSFSAETELVFAPKADNETAGICIMSRNNYHYDLFLQKRNNQQYLVLEYRIGSITHREAEIPVEGGSIKLKIGGKKTFYEFSYAENGSSNYHTIASVDSRFMSADVSGGYTGPYVGLFASGNGEKSTAWAYYDWFKYQEKGEL</sequence>
<dbReference type="EMBL" id="FONW01000003">
    <property type="protein sequence ID" value="SFF20649.1"/>
    <property type="molecule type" value="Genomic_DNA"/>
</dbReference>
<name>A0A1I2GUC0_9BACT</name>
<proteinExistence type="inferred from homology"/>
<feature type="domain" description="Beta-xylosidase C-terminal Concanavalin A-like" evidence="7">
    <location>
        <begin position="336"/>
        <end position="529"/>
    </location>
</feature>
<evidence type="ECO:0000313" key="8">
    <source>
        <dbReference type="EMBL" id="SFF20649.1"/>
    </source>
</evidence>
<feature type="site" description="Important for catalytic activity, responsible for pKa modulation of the active site Glu and correct orientation of both the proton donor and substrate" evidence="5">
    <location>
        <position position="145"/>
    </location>
</feature>
<dbReference type="Proteomes" id="UP000198964">
    <property type="component" value="Unassembled WGS sequence"/>
</dbReference>
<dbReference type="Pfam" id="PF04616">
    <property type="entry name" value="Glyco_hydro_43"/>
    <property type="match status" value="1"/>
</dbReference>
<comment type="similarity">
    <text evidence="1 6">Belongs to the glycosyl hydrolase 43 family.</text>
</comment>
<dbReference type="InterPro" id="IPR006710">
    <property type="entry name" value="Glyco_hydro_43"/>
</dbReference>
<evidence type="ECO:0000313" key="9">
    <source>
        <dbReference type="Proteomes" id="UP000198964"/>
    </source>
</evidence>
<dbReference type="SUPFAM" id="SSF49899">
    <property type="entry name" value="Concanavalin A-like lectins/glucanases"/>
    <property type="match status" value="1"/>
</dbReference>
<evidence type="ECO:0000259" key="7">
    <source>
        <dbReference type="Pfam" id="PF17851"/>
    </source>
</evidence>
<evidence type="ECO:0000256" key="6">
    <source>
        <dbReference type="RuleBase" id="RU361187"/>
    </source>
</evidence>
<dbReference type="STRING" id="655355.SAMN05216283_103113"/>